<dbReference type="InterPro" id="IPR004095">
    <property type="entry name" value="TGS"/>
</dbReference>
<sequence length="369" mass="40248">MKLGIVGLPNVGKSTLFNAITNAGAESANYPFCTIDPNVGMVAVPDARLDKLAEIYEPDKKTPAVIEFVDIAGLVKGASQGAGLGNKFLANIRETDAIVHVVRCFDDENIMHVVADAGTNVPVDPVGDIEAIDMELIMADLDMVQRRVDKAQKAAKGDKKFLHEVDVFKALAEHLDGGKSARTFDCSDDDKALISTSDLLTLKPIIYAANMDEDGFANQEGNEYLKKVRALAEAEGSEVLPICAKLEQDIAELEGEDRQMFLDELGIAESGLDRLIKCSYSLLGLISFLTYGKDECRAWTIKKGTKAPQAAGKIHTDIERGFIRAEVIAYDDMIKYGGVNAAKEKGQLRSEGKEYVVQDGDMIYFRFNV</sequence>
<gene>
    <name evidence="6 9" type="primary">ychF</name>
    <name evidence="9" type="ORF">H8Z83_00315</name>
</gene>
<dbReference type="CDD" id="cd01900">
    <property type="entry name" value="YchF"/>
    <property type="match status" value="1"/>
</dbReference>
<dbReference type="Pfam" id="PF01926">
    <property type="entry name" value="MMR_HSR1"/>
    <property type="match status" value="1"/>
</dbReference>
<comment type="caution">
    <text evidence="9">The sequence shown here is derived from an EMBL/GenBank/DDBJ whole genome shotgun (WGS) entry which is preliminary data.</text>
</comment>
<dbReference type="PANTHER" id="PTHR23305">
    <property type="entry name" value="OBG GTPASE FAMILY"/>
    <property type="match status" value="1"/>
</dbReference>
<keyword evidence="2" id="KW-0479">Metal-binding</keyword>
<dbReference type="Gene3D" id="3.40.50.300">
    <property type="entry name" value="P-loop containing nucleotide triphosphate hydrolases"/>
    <property type="match status" value="1"/>
</dbReference>
<dbReference type="FunFam" id="1.10.150.300:FF:000001">
    <property type="entry name" value="Ribosome-binding ATPase YchF"/>
    <property type="match status" value="1"/>
</dbReference>
<comment type="function">
    <text evidence="6">ATPase that binds to both the 70S ribosome and the 50S ribosomal subunit in a nucleotide-independent manner.</text>
</comment>
<dbReference type="InterPro" id="IPR023192">
    <property type="entry name" value="TGS-like_dom_sf"/>
</dbReference>
<dbReference type="PANTHER" id="PTHR23305:SF18">
    <property type="entry name" value="OBG-TYPE G DOMAIN-CONTAINING PROTEIN"/>
    <property type="match status" value="1"/>
</dbReference>
<organism evidence="9 10">
    <name type="scientific">Dysosmobacter segnis</name>
    <dbReference type="NCBI Taxonomy" id="2763042"/>
    <lineage>
        <taxon>Bacteria</taxon>
        <taxon>Bacillati</taxon>
        <taxon>Bacillota</taxon>
        <taxon>Clostridia</taxon>
        <taxon>Eubacteriales</taxon>
        <taxon>Oscillospiraceae</taxon>
        <taxon>Dysosmobacter</taxon>
    </lineage>
</organism>
<dbReference type="GO" id="GO:0043023">
    <property type="term" value="F:ribosomal large subunit binding"/>
    <property type="evidence" value="ECO:0007669"/>
    <property type="project" value="UniProtKB-UniRule"/>
</dbReference>
<dbReference type="Pfam" id="PF06071">
    <property type="entry name" value="YchF-GTPase_C"/>
    <property type="match status" value="1"/>
</dbReference>
<evidence type="ECO:0000259" key="8">
    <source>
        <dbReference type="PROSITE" id="PS51880"/>
    </source>
</evidence>
<keyword evidence="3 6" id="KW-0547">Nucleotide-binding</keyword>
<dbReference type="AlphaFoldDB" id="A0A923MH07"/>
<evidence type="ECO:0000256" key="2">
    <source>
        <dbReference type="ARBA" id="ARBA00022723"/>
    </source>
</evidence>
<dbReference type="EMBL" id="JACOQI010000001">
    <property type="protein sequence ID" value="MBC5768797.1"/>
    <property type="molecule type" value="Genomic_DNA"/>
</dbReference>
<dbReference type="HAMAP" id="MF_00944">
    <property type="entry name" value="YchF_OLA1_ATPase"/>
    <property type="match status" value="1"/>
</dbReference>
<feature type="binding site" evidence="6">
    <location>
        <begin position="10"/>
        <end position="15"/>
    </location>
    <ligand>
        <name>ATP</name>
        <dbReference type="ChEBI" id="CHEBI:30616"/>
    </ligand>
</feature>
<dbReference type="InterPro" id="IPR041706">
    <property type="entry name" value="YchF_N"/>
</dbReference>
<dbReference type="InterPro" id="IPR006073">
    <property type="entry name" value="GTP-bd"/>
</dbReference>
<dbReference type="InterPro" id="IPR012676">
    <property type="entry name" value="TGS-like"/>
</dbReference>
<reference evidence="9" key="1">
    <citation type="submission" date="2020-08" db="EMBL/GenBank/DDBJ databases">
        <title>Genome public.</title>
        <authorList>
            <person name="Liu C."/>
            <person name="Sun Q."/>
        </authorList>
    </citation>
    <scope>NUCLEOTIDE SEQUENCE</scope>
    <source>
        <strain evidence="9">BX15</strain>
    </source>
</reference>
<evidence type="ECO:0000313" key="9">
    <source>
        <dbReference type="EMBL" id="MBC5768797.1"/>
    </source>
</evidence>
<dbReference type="SUPFAM" id="SSF52540">
    <property type="entry name" value="P-loop containing nucleoside triphosphate hydrolases"/>
    <property type="match status" value="1"/>
</dbReference>
<dbReference type="GO" id="GO:0005737">
    <property type="term" value="C:cytoplasm"/>
    <property type="evidence" value="ECO:0007669"/>
    <property type="project" value="TreeGrafter"/>
</dbReference>
<comment type="cofactor">
    <cofactor evidence="1">
        <name>Mg(2+)</name>
        <dbReference type="ChEBI" id="CHEBI:18420"/>
    </cofactor>
</comment>
<dbReference type="PROSITE" id="PS51710">
    <property type="entry name" value="G_OBG"/>
    <property type="match status" value="1"/>
</dbReference>
<dbReference type="Gene3D" id="1.10.150.300">
    <property type="entry name" value="TGS-like domain"/>
    <property type="match status" value="1"/>
</dbReference>
<dbReference type="NCBIfam" id="TIGR00092">
    <property type="entry name" value="redox-regulated ATPase YchF"/>
    <property type="match status" value="1"/>
</dbReference>
<evidence type="ECO:0000256" key="4">
    <source>
        <dbReference type="ARBA" id="ARBA00022840"/>
    </source>
</evidence>
<protein>
    <recommendedName>
        <fullName evidence="6">Ribosome-binding ATPase YchF</fullName>
    </recommendedName>
</protein>
<dbReference type="InterPro" id="IPR004396">
    <property type="entry name" value="ATPase_YchF/OLA1"/>
</dbReference>
<evidence type="ECO:0000313" key="10">
    <source>
        <dbReference type="Proteomes" id="UP000620327"/>
    </source>
</evidence>
<dbReference type="GO" id="GO:0005524">
    <property type="term" value="F:ATP binding"/>
    <property type="evidence" value="ECO:0007669"/>
    <property type="project" value="UniProtKB-UniRule"/>
</dbReference>
<dbReference type="SUPFAM" id="SSF81271">
    <property type="entry name" value="TGS-like"/>
    <property type="match status" value="1"/>
</dbReference>
<dbReference type="InterPro" id="IPR012675">
    <property type="entry name" value="Beta-grasp_dom_sf"/>
</dbReference>
<keyword evidence="10" id="KW-1185">Reference proteome</keyword>
<keyword evidence="5" id="KW-0460">Magnesium</keyword>
<dbReference type="PRINTS" id="PR00326">
    <property type="entry name" value="GTP1OBG"/>
</dbReference>
<dbReference type="GO" id="GO:0016887">
    <property type="term" value="F:ATP hydrolysis activity"/>
    <property type="evidence" value="ECO:0007669"/>
    <property type="project" value="UniProtKB-UniRule"/>
</dbReference>
<evidence type="ECO:0000256" key="6">
    <source>
        <dbReference type="HAMAP-Rule" id="MF_00944"/>
    </source>
</evidence>
<evidence type="ECO:0000256" key="3">
    <source>
        <dbReference type="ARBA" id="ARBA00022741"/>
    </source>
</evidence>
<dbReference type="GO" id="GO:0005525">
    <property type="term" value="F:GTP binding"/>
    <property type="evidence" value="ECO:0007669"/>
    <property type="project" value="InterPro"/>
</dbReference>
<accession>A0A923MH07</accession>
<dbReference type="RefSeq" id="WP_187013205.1">
    <property type="nucleotide sequence ID" value="NZ_JACOQI010000001.1"/>
</dbReference>
<dbReference type="InterPro" id="IPR027417">
    <property type="entry name" value="P-loop_NTPase"/>
</dbReference>
<evidence type="ECO:0000259" key="7">
    <source>
        <dbReference type="PROSITE" id="PS51710"/>
    </source>
</evidence>
<dbReference type="Gene3D" id="3.10.20.30">
    <property type="match status" value="1"/>
</dbReference>
<dbReference type="PROSITE" id="PS51880">
    <property type="entry name" value="TGS"/>
    <property type="match status" value="1"/>
</dbReference>
<evidence type="ECO:0000256" key="5">
    <source>
        <dbReference type="ARBA" id="ARBA00022842"/>
    </source>
</evidence>
<keyword evidence="4 6" id="KW-0067">ATP-binding</keyword>
<dbReference type="InterPro" id="IPR013029">
    <property type="entry name" value="YchF_C"/>
</dbReference>
<dbReference type="FunFam" id="3.10.20.30:FF:000001">
    <property type="entry name" value="Ribosome-binding ATPase YchF"/>
    <property type="match status" value="1"/>
</dbReference>
<dbReference type="CDD" id="cd04867">
    <property type="entry name" value="TGS_YchF_OLA1"/>
    <property type="match status" value="1"/>
</dbReference>
<feature type="domain" description="OBG-type G" evidence="7">
    <location>
        <begin position="1"/>
        <end position="262"/>
    </location>
</feature>
<dbReference type="InterPro" id="IPR031167">
    <property type="entry name" value="G_OBG"/>
</dbReference>
<feature type="domain" description="TGS" evidence="8">
    <location>
        <begin position="284"/>
        <end position="367"/>
    </location>
</feature>
<evidence type="ECO:0000256" key="1">
    <source>
        <dbReference type="ARBA" id="ARBA00001946"/>
    </source>
</evidence>
<comment type="similarity">
    <text evidence="6">Belongs to the TRAFAC class OBG-HflX-like GTPase superfamily. OBG GTPase family. YchF/OLA1 subfamily.</text>
</comment>
<dbReference type="Proteomes" id="UP000620327">
    <property type="component" value="Unassembled WGS sequence"/>
</dbReference>
<dbReference type="GO" id="GO:0046872">
    <property type="term" value="F:metal ion binding"/>
    <property type="evidence" value="ECO:0007669"/>
    <property type="project" value="UniProtKB-KW"/>
</dbReference>
<name>A0A923MH07_9FIRM</name>
<dbReference type="PIRSF" id="PIRSF006641">
    <property type="entry name" value="CHP00092"/>
    <property type="match status" value="1"/>
</dbReference>
<proteinExistence type="inferred from homology"/>